<feature type="domain" description="Ketoreductase" evidence="3">
    <location>
        <begin position="6"/>
        <end position="186"/>
    </location>
</feature>
<evidence type="ECO:0000313" key="4">
    <source>
        <dbReference type="EMBL" id="GLV53600.1"/>
    </source>
</evidence>
<dbReference type="PANTHER" id="PTHR42760:SF127">
    <property type="entry name" value="3-KETOACYL-ACYL CARRIER PROTEIN REDUCTASE-RELATED"/>
    <property type="match status" value="1"/>
</dbReference>
<dbReference type="PRINTS" id="PR00081">
    <property type="entry name" value="GDHRDH"/>
</dbReference>
<proteinExistence type="inferred from homology"/>
<dbReference type="SUPFAM" id="SSF51735">
    <property type="entry name" value="NAD(P)-binding Rossmann-fold domains"/>
    <property type="match status" value="1"/>
</dbReference>
<evidence type="ECO:0000259" key="3">
    <source>
        <dbReference type="SMART" id="SM00822"/>
    </source>
</evidence>
<organism evidence="4 5">
    <name type="scientific">Dictyobacter halimunensis</name>
    <dbReference type="NCBI Taxonomy" id="3026934"/>
    <lineage>
        <taxon>Bacteria</taxon>
        <taxon>Bacillati</taxon>
        <taxon>Chloroflexota</taxon>
        <taxon>Ktedonobacteria</taxon>
        <taxon>Ktedonobacterales</taxon>
        <taxon>Dictyobacteraceae</taxon>
        <taxon>Dictyobacter</taxon>
    </lineage>
</organism>
<dbReference type="Pfam" id="PF00106">
    <property type="entry name" value="adh_short"/>
    <property type="match status" value="1"/>
</dbReference>
<keyword evidence="5" id="KW-1185">Reference proteome</keyword>
<reference evidence="4 5" key="1">
    <citation type="submission" date="2023-02" db="EMBL/GenBank/DDBJ databases">
        <title>Dictyobacter halimunensis sp. nov., a new member of the class Ktedonobacteria from forest soil in a geothermal area.</title>
        <authorList>
            <person name="Rachmania M.K."/>
            <person name="Ningsih F."/>
            <person name="Sakai Y."/>
            <person name="Yabe S."/>
            <person name="Yokota A."/>
            <person name="Sjamsuridzal W."/>
        </authorList>
    </citation>
    <scope>NUCLEOTIDE SEQUENCE [LARGE SCALE GENOMIC DNA]</scope>
    <source>
        <strain evidence="4 5">S3.2.2.5</strain>
    </source>
</reference>
<comment type="caution">
    <text evidence="4">The sequence shown here is derived from an EMBL/GenBank/DDBJ whole genome shotgun (WGS) entry which is preliminary data.</text>
</comment>
<dbReference type="SMART" id="SM00822">
    <property type="entry name" value="PKS_KR"/>
    <property type="match status" value="1"/>
</dbReference>
<dbReference type="InterPro" id="IPR020904">
    <property type="entry name" value="Sc_DH/Rdtase_CS"/>
</dbReference>
<dbReference type="PROSITE" id="PS00061">
    <property type="entry name" value="ADH_SHORT"/>
    <property type="match status" value="1"/>
</dbReference>
<dbReference type="EMBL" id="BSRI01000001">
    <property type="protein sequence ID" value="GLV53600.1"/>
    <property type="molecule type" value="Genomic_DNA"/>
</dbReference>
<dbReference type="PRINTS" id="PR00080">
    <property type="entry name" value="SDRFAMILY"/>
</dbReference>
<dbReference type="InterPro" id="IPR057326">
    <property type="entry name" value="KR_dom"/>
</dbReference>
<dbReference type="PANTHER" id="PTHR42760">
    <property type="entry name" value="SHORT-CHAIN DEHYDROGENASES/REDUCTASES FAMILY MEMBER"/>
    <property type="match status" value="1"/>
</dbReference>
<dbReference type="Gene3D" id="3.40.50.720">
    <property type="entry name" value="NAD(P)-binding Rossmann-like Domain"/>
    <property type="match status" value="1"/>
</dbReference>
<dbReference type="Proteomes" id="UP001344906">
    <property type="component" value="Unassembled WGS sequence"/>
</dbReference>
<dbReference type="InterPro" id="IPR036291">
    <property type="entry name" value="NAD(P)-bd_dom_sf"/>
</dbReference>
<name>A0ABQ6FHP8_9CHLR</name>
<protein>
    <submittedName>
        <fullName evidence="4">3-oxoacyl-ACP reductase</fullName>
    </submittedName>
</protein>
<evidence type="ECO:0000313" key="5">
    <source>
        <dbReference type="Proteomes" id="UP001344906"/>
    </source>
</evidence>
<evidence type="ECO:0000256" key="2">
    <source>
        <dbReference type="RuleBase" id="RU000363"/>
    </source>
</evidence>
<dbReference type="InterPro" id="IPR002347">
    <property type="entry name" value="SDR_fam"/>
</dbReference>
<evidence type="ECO:0000256" key="1">
    <source>
        <dbReference type="ARBA" id="ARBA00006484"/>
    </source>
</evidence>
<accession>A0ABQ6FHP8</accession>
<comment type="similarity">
    <text evidence="1 2">Belongs to the short-chain dehydrogenases/reductases (SDR) family.</text>
</comment>
<gene>
    <name evidence="4" type="ORF">KDH_04520</name>
</gene>
<sequence>MDLHGKVALVTGASSGIGYETARRLAEQGADVVIGYGQQAKPAQELVDSIKLMGRRALAVQADLGDADQVTKLADTALAEMGRVDILISNAGRGQQMKLEQLTQEEWDTTMNINVRPSFLLSQRLVPGMRDRGWGRIIFVSSVAAFTGGIVGPHYATSKAALLGLTHSLASTLAQHGITVNAVAPALIEQTGMLPGAPAELIQRIPVGRLGTPADVAEIILSLVDNSYITNQTLLIDGGMYPH</sequence>